<dbReference type="SMART" id="SM00563">
    <property type="entry name" value="PlsC"/>
    <property type="match status" value="1"/>
</dbReference>
<evidence type="ECO:0000256" key="2">
    <source>
        <dbReference type="ARBA" id="ARBA00023315"/>
    </source>
</evidence>
<dbReference type="OrthoDB" id="9803035at2"/>
<dbReference type="AlphaFoldDB" id="A0A5P1X4P5"/>
<protein>
    <submittedName>
        <fullName evidence="4">1-acyl-sn-glycerol-3-phosphate acyltransferase</fullName>
    </submittedName>
</protein>
<keyword evidence="5" id="KW-1185">Reference proteome</keyword>
<dbReference type="PANTHER" id="PTHR10434:SF40">
    <property type="entry name" value="1-ACYL-SN-GLYCEROL-3-PHOSPHATE ACYLTRANSFERASE"/>
    <property type="match status" value="1"/>
</dbReference>
<evidence type="ECO:0000259" key="3">
    <source>
        <dbReference type="SMART" id="SM00563"/>
    </source>
</evidence>
<reference evidence="4 5" key="1">
    <citation type="submission" date="2019-09" db="EMBL/GenBank/DDBJ databases">
        <title>Complete Genome Sequence of Lactobacillus nenjiangensis SH-Y15, isolated from sauerkraut.</title>
        <authorList>
            <person name="Yang H."/>
        </authorList>
    </citation>
    <scope>NUCLEOTIDE SEQUENCE [LARGE SCALE GENOMIC DNA]</scope>
    <source>
        <strain evidence="4 5">SH-Y15</strain>
    </source>
</reference>
<evidence type="ECO:0000313" key="4">
    <source>
        <dbReference type="EMBL" id="QER67649.1"/>
    </source>
</evidence>
<accession>A0A5P1X4P5</accession>
<dbReference type="Pfam" id="PF01553">
    <property type="entry name" value="Acyltransferase"/>
    <property type="match status" value="1"/>
</dbReference>
<dbReference type="GO" id="GO:0006654">
    <property type="term" value="P:phosphatidic acid biosynthetic process"/>
    <property type="evidence" value="ECO:0007669"/>
    <property type="project" value="TreeGrafter"/>
</dbReference>
<proteinExistence type="predicted"/>
<dbReference type="GO" id="GO:0003841">
    <property type="term" value="F:1-acylglycerol-3-phosphate O-acyltransferase activity"/>
    <property type="evidence" value="ECO:0007669"/>
    <property type="project" value="TreeGrafter"/>
</dbReference>
<dbReference type="KEGG" id="lnn:F0161_07105"/>
<dbReference type="RefSeq" id="WP_137602562.1">
    <property type="nucleotide sequence ID" value="NZ_BJEB01000059.1"/>
</dbReference>
<dbReference type="CDD" id="cd07989">
    <property type="entry name" value="LPLAT_AGPAT-like"/>
    <property type="match status" value="1"/>
</dbReference>
<dbReference type="SUPFAM" id="SSF69593">
    <property type="entry name" value="Glycerol-3-phosphate (1)-acyltransferase"/>
    <property type="match status" value="1"/>
</dbReference>
<sequence length="209" mass="23934">MFYSFLRGLVRILLYILNGKPTYLNKENLPEGNYILVGPHRTWFDPVYYALAGSPKKFSFMAKQELFQNKFYKFVLDHMFAYPVDRANPGPSVIKTPVNYLKKTDLSTIIFPSGTRYSEQMKGGALVIAKLAGVPLIPTVYQGPMTFKGLLTRKKTTVAFGKPIMVEKKVKLDDDVQADYEQRLQQAFDNLDHQIDPGFHYVLPVKKEK</sequence>
<keyword evidence="2 4" id="KW-0012">Acyltransferase</keyword>
<name>A0A5P1X4P5_9LACO</name>
<gene>
    <name evidence="4" type="ORF">F0161_07105</name>
</gene>
<evidence type="ECO:0000313" key="5">
    <source>
        <dbReference type="Proteomes" id="UP000325295"/>
    </source>
</evidence>
<dbReference type="PANTHER" id="PTHR10434">
    <property type="entry name" value="1-ACYL-SN-GLYCEROL-3-PHOSPHATE ACYLTRANSFERASE"/>
    <property type="match status" value="1"/>
</dbReference>
<organism evidence="4 5">
    <name type="scientific">Paucilactobacillus nenjiangensis</name>
    <dbReference type="NCBI Taxonomy" id="1296540"/>
    <lineage>
        <taxon>Bacteria</taxon>
        <taxon>Bacillati</taxon>
        <taxon>Bacillota</taxon>
        <taxon>Bacilli</taxon>
        <taxon>Lactobacillales</taxon>
        <taxon>Lactobacillaceae</taxon>
        <taxon>Paucilactobacillus</taxon>
    </lineage>
</organism>
<dbReference type="Proteomes" id="UP000325295">
    <property type="component" value="Chromosome"/>
</dbReference>
<feature type="domain" description="Phospholipid/glycerol acyltransferase" evidence="3">
    <location>
        <begin position="34"/>
        <end position="144"/>
    </location>
</feature>
<keyword evidence="1 4" id="KW-0808">Transferase</keyword>
<dbReference type="EMBL" id="CP043939">
    <property type="protein sequence ID" value="QER67649.1"/>
    <property type="molecule type" value="Genomic_DNA"/>
</dbReference>
<dbReference type="InterPro" id="IPR002123">
    <property type="entry name" value="Plipid/glycerol_acylTrfase"/>
</dbReference>
<evidence type="ECO:0000256" key="1">
    <source>
        <dbReference type="ARBA" id="ARBA00022679"/>
    </source>
</evidence>